<keyword evidence="2" id="KW-1185">Reference proteome</keyword>
<proteinExistence type="predicted"/>
<evidence type="ECO:0000313" key="2">
    <source>
        <dbReference type="Proteomes" id="UP000009168"/>
    </source>
</evidence>
<dbReference type="Proteomes" id="UP000009168">
    <property type="component" value="Unassembled WGS sequence"/>
</dbReference>
<dbReference type="GeneID" id="24436752"/>
<name>W7XEU1_TETTS</name>
<protein>
    <submittedName>
        <fullName evidence="1">Cyclic nucleotide-binding domain protein</fullName>
    </submittedName>
</protein>
<dbReference type="AlphaFoldDB" id="W7XEU1"/>
<dbReference type="KEGG" id="tet:TTHERM_000001219"/>
<evidence type="ECO:0000313" key="1">
    <source>
        <dbReference type="EMBL" id="EWS76287.1"/>
    </source>
</evidence>
<sequence>MKQEDEISQCVETIRKIPSLNSKNKDSQTAIFQQDSKINKISSEQNIMNKKNQGENFNQINQQIANEDLHVSNSYIEETLNNFSPRSQTIFSCLQINKMKNQEHVANIKSSNDPQMNIPQQNDLQLLKLGSSPPLKASVAKKIKFFISQFYKKYTISGKTLLLNSRIRKLVSDNSDCFKPSIQTKKLPKSNFHKNLIKYQNCFQNLPLLDSQSSLECLYFIHIQDKE</sequence>
<dbReference type="EMBL" id="GG662845">
    <property type="protein sequence ID" value="EWS76287.1"/>
    <property type="molecule type" value="Genomic_DNA"/>
</dbReference>
<organism evidence="1 2">
    <name type="scientific">Tetrahymena thermophila (strain SB210)</name>
    <dbReference type="NCBI Taxonomy" id="312017"/>
    <lineage>
        <taxon>Eukaryota</taxon>
        <taxon>Sar</taxon>
        <taxon>Alveolata</taxon>
        <taxon>Ciliophora</taxon>
        <taxon>Intramacronucleata</taxon>
        <taxon>Oligohymenophorea</taxon>
        <taxon>Hymenostomatida</taxon>
        <taxon>Tetrahymenina</taxon>
        <taxon>Tetrahymenidae</taxon>
        <taxon>Tetrahymena</taxon>
    </lineage>
</organism>
<gene>
    <name evidence="1" type="ORF">TTHERM_000001219</name>
</gene>
<dbReference type="InParanoid" id="W7XEU1"/>
<reference evidence="2" key="1">
    <citation type="journal article" date="2006" name="PLoS Biol.">
        <title>Macronuclear genome sequence of the ciliate Tetrahymena thermophila, a model eukaryote.</title>
        <authorList>
            <person name="Eisen J.A."/>
            <person name="Coyne R.S."/>
            <person name="Wu M."/>
            <person name="Wu D."/>
            <person name="Thiagarajan M."/>
            <person name="Wortman J.R."/>
            <person name="Badger J.H."/>
            <person name="Ren Q."/>
            <person name="Amedeo P."/>
            <person name="Jones K.M."/>
            <person name="Tallon L.J."/>
            <person name="Delcher A.L."/>
            <person name="Salzberg S.L."/>
            <person name="Silva J.C."/>
            <person name="Haas B.J."/>
            <person name="Majoros W.H."/>
            <person name="Farzad M."/>
            <person name="Carlton J.M."/>
            <person name="Smith R.K. Jr."/>
            <person name="Garg J."/>
            <person name="Pearlman R.E."/>
            <person name="Karrer K.M."/>
            <person name="Sun L."/>
            <person name="Manning G."/>
            <person name="Elde N.C."/>
            <person name="Turkewitz A.P."/>
            <person name="Asai D.J."/>
            <person name="Wilkes D.E."/>
            <person name="Wang Y."/>
            <person name="Cai H."/>
            <person name="Collins K."/>
            <person name="Stewart B.A."/>
            <person name="Lee S.R."/>
            <person name="Wilamowska K."/>
            <person name="Weinberg Z."/>
            <person name="Ruzzo W.L."/>
            <person name="Wloga D."/>
            <person name="Gaertig J."/>
            <person name="Frankel J."/>
            <person name="Tsao C.-C."/>
            <person name="Gorovsky M.A."/>
            <person name="Keeling P.J."/>
            <person name="Waller R.F."/>
            <person name="Patron N.J."/>
            <person name="Cherry J.M."/>
            <person name="Stover N.A."/>
            <person name="Krieger C.J."/>
            <person name="del Toro C."/>
            <person name="Ryder H.F."/>
            <person name="Williamson S.C."/>
            <person name="Barbeau R.A."/>
            <person name="Hamilton E.P."/>
            <person name="Orias E."/>
        </authorList>
    </citation>
    <scope>NUCLEOTIDE SEQUENCE [LARGE SCALE GENOMIC DNA]</scope>
    <source>
        <strain evidence="2">SB210</strain>
    </source>
</reference>
<dbReference type="eggNOG" id="KOG0498">
    <property type="taxonomic scope" value="Eukaryota"/>
</dbReference>
<dbReference type="RefSeq" id="XP_012651071.1">
    <property type="nucleotide sequence ID" value="XM_012795617.1"/>
</dbReference>
<accession>W7XEU1</accession>